<proteinExistence type="predicted"/>
<protein>
    <submittedName>
        <fullName evidence="1">Uncharacterized protein</fullName>
    </submittedName>
</protein>
<comment type="caution">
    <text evidence="1">The sequence shown here is derived from an EMBL/GenBank/DDBJ whole genome shotgun (WGS) entry which is preliminary data.</text>
</comment>
<evidence type="ECO:0000313" key="1">
    <source>
        <dbReference type="EMBL" id="GBM39026.1"/>
    </source>
</evidence>
<accession>A0A4Y2FEV7</accession>
<dbReference type="Proteomes" id="UP000499080">
    <property type="component" value="Unassembled WGS sequence"/>
</dbReference>
<keyword evidence="2" id="KW-1185">Reference proteome</keyword>
<name>A0A4Y2FEV7_ARAVE</name>
<dbReference type="EMBL" id="BGPR01000882">
    <property type="protein sequence ID" value="GBM39026.1"/>
    <property type="molecule type" value="Genomic_DNA"/>
</dbReference>
<gene>
    <name evidence="1" type="ORF">AVEN_70201_1</name>
</gene>
<dbReference type="AlphaFoldDB" id="A0A4Y2FEV7"/>
<sequence>MTSFRRTGTPGHLPKKGFKECSLFCSCKSHSCCHILLICFLMKHVTSDKGAALLRGTSADLAAESVNSLPLIPVWLGIQKNSMSKPLFLKPLPVLGSGRIGLVILNLCKDEK</sequence>
<organism evidence="1 2">
    <name type="scientific">Araneus ventricosus</name>
    <name type="common">Orbweaver spider</name>
    <name type="synonym">Epeira ventricosa</name>
    <dbReference type="NCBI Taxonomy" id="182803"/>
    <lineage>
        <taxon>Eukaryota</taxon>
        <taxon>Metazoa</taxon>
        <taxon>Ecdysozoa</taxon>
        <taxon>Arthropoda</taxon>
        <taxon>Chelicerata</taxon>
        <taxon>Arachnida</taxon>
        <taxon>Araneae</taxon>
        <taxon>Araneomorphae</taxon>
        <taxon>Entelegynae</taxon>
        <taxon>Araneoidea</taxon>
        <taxon>Araneidae</taxon>
        <taxon>Araneus</taxon>
    </lineage>
</organism>
<evidence type="ECO:0000313" key="2">
    <source>
        <dbReference type="Proteomes" id="UP000499080"/>
    </source>
</evidence>
<reference evidence="1 2" key="1">
    <citation type="journal article" date="2019" name="Sci. Rep.">
        <title>Orb-weaving spider Araneus ventricosus genome elucidates the spidroin gene catalogue.</title>
        <authorList>
            <person name="Kono N."/>
            <person name="Nakamura H."/>
            <person name="Ohtoshi R."/>
            <person name="Moran D.A.P."/>
            <person name="Shinohara A."/>
            <person name="Yoshida Y."/>
            <person name="Fujiwara M."/>
            <person name="Mori M."/>
            <person name="Tomita M."/>
            <person name="Arakawa K."/>
        </authorList>
    </citation>
    <scope>NUCLEOTIDE SEQUENCE [LARGE SCALE GENOMIC DNA]</scope>
</reference>